<organism evidence="2 3">
    <name type="scientific">Pseudolabrys taiwanensis</name>
    <dbReference type="NCBI Taxonomy" id="331696"/>
    <lineage>
        <taxon>Bacteria</taxon>
        <taxon>Pseudomonadati</taxon>
        <taxon>Pseudomonadota</taxon>
        <taxon>Alphaproteobacteria</taxon>
        <taxon>Hyphomicrobiales</taxon>
        <taxon>Xanthobacteraceae</taxon>
        <taxon>Pseudolabrys</taxon>
    </lineage>
</organism>
<evidence type="ECO:0000313" key="2">
    <source>
        <dbReference type="EMBL" id="AXK80551.1"/>
    </source>
</evidence>
<gene>
    <name evidence="2" type="ORF">DW352_08500</name>
</gene>
<feature type="transmembrane region" description="Helical" evidence="1">
    <location>
        <begin position="12"/>
        <end position="36"/>
    </location>
</feature>
<name>A0A345ZUF4_9HYPH</name>
<dbReference type="Proteomes" id="UP000254889">
    <property type="component" value="Chromosome"/>
</dbReference>
<keyword evidence="1" id="KW-1133">Transmembrane helix</keyword>
<keyword evidence="1" id="KW-0472">Membrane</keyword>
<dbReference type="KEGG" id="ptaw:DW352_08500"/>
<feature type="transmembrane region" description="Helical" evidence="1">
    <location>
        <begin position="48"/>
        <end position="69"/>
    </location>
</feature>
<sequence>MAIRNISRETINIVLIAIMALCLIAALIAGAVGIAWTGSPAGATATTIAETSSWLLAAAFCATLVIALVEEHDDRRGEGRARHIS</sequence>
<keyword evidence="1" id="KW-0812">Transmembrane</keyword>
<keyword evidence="3" id="KW-1185">Reference proteome</keyword>
<evidence type="ECO:0000313" key="3">
    <source>
        <dbReference type="Proteomes" id="UP000254889"/>
    </source>
</evidence>
<dbReference type="EMBL" id="CP031417">
    <property type="protein sequence ID" value="AXK80551.1"/>
    <property type="molecule type" value="Genomic_DNA"/>
</dbReference>
<dbReference type="RefSeq" id="WP_115690313.1">
    <property type="nucleotide sequence ID" value="NZ_CP031417.1"/>
</dbReference>
<evidence type="ECO:0000256" key="1">
    <source>
        <dbReference type="SAM" id="Phobius"/>
    </source>
</evidence>
<proteinExistence type="predicted"/>
<protein>
    <submittedName>
        <fullName evidence="2">Uncharacterized protein</fullName>
    </submittedName>
</protein>
<reference evidence="2 3" key="1">
    <citation type="submission" date="2018-07" db="EMBL/GenBank/DDBJ databases">
        <authorList>
            <person name="Quirk P.G."/>
            <person name="Krulwich T.A."/>
        </authorList>
    </citation>
    <scope>NUCLEOTIDE SEQUENCE [LARGE SCALE GENOMIC DNA]</scope>
    <source>
        <strain evidence="2 3">CC-BB4</strain>
    </source>
</reference>
<accession>A0A345ZUF4</accession>
<dbReference type="AlphaFoldDB" id="A0A345ZUF4"/>